<keyword evidence="6" id="KW-0964">Secreted</keyword>
<feature type="signal peptide" evidence="16">
    <location>
        <begin position="1"/>
        <end position="25"/>
    </location>
</feature>
<name>A8E7Q2_DANRE</name>
<dbReference type="Pfam" id="PF00100">
    <property type="entry name" value="Zona_pellucida"/>
    <property type="match status" value="1"/>
</dbReference>
<reference evidence="18" key="4">
    <citation type="submission" date="2013-08" db="UniProtKB">
        <authorList>
            <consortium name="Ensembl"/>
        </authorList>
    </citation>
    <scope>IDENTIFICATION</scope>
    <source>
        <strain evidence="18">Tuebingen</strain>
    </source>
</reference>
<proteinExistence type="inferred from homology"/>
<reference evidence="20" key="1">
    <citation type="journal article" date="2004" name="Comp. Funct. Genomics">
        <title>Comparative analysis of the testis and ovary transcriptomes in zebrafish by combining experimental and computational tools.</title>
        <authorList>
            <person name="Li Y."/>
            <person name="Chia J.M."/>
            <person name="Bartfai R."/>
            <person name="Christoffels A."/>
            <person name="Yue G.H."/>
            <person name="Ding K."/>
            <person name="Ho M.Y."/>
            <person name="Hill J.A."/>
            <person name="Stupka E."/>
            <person name="Orban L."/>
        </authorList>
    </citation>
    <scope>NUCLEOTIDE SEQUENCE</scope>
    <source>
        <strain evidence="20">Tuebingen</strain>
    </source>
</reference>
<dbReference type="GO" id="GO:0005615">
    <property type="term" value="C:extracellular space"/>
    <property type="evidence" value="ECO:0000318"/>
    <property type="project" value="GO_Central"/>
</dbReference>
<reference evidence="20" key="8">
    <citation type="journal article" date="2018" name="Fish Physiol. Biochem.">
        <title>Bioinformatic analyses of zona pellucida genes in vertebrates and their expression in Nile tilapia.</title>
        <authorList>
            <person name="Wu T."/>
            <person name="Cheng Y."/>
            <person name="Liu Z."/>
            <person name="Tao W."/>
            <person name="Zheng S."/>
            <person name="Wang D."/>
        </authorList>
    </citation>
    <scope>NUCLEOTIDE SEQUENCE</scope>
    <source>
        <strain evidence="20">Tuebingen</strain>
    </source>
</reference>
<dbReference type="GeneID" id="555835"/>
<dbReference type="GO" id="GO:0007339">
    <property type="term" value="P:binding of sperm to zona pellucida"/>
    <property type="evidence" value="ECO:0000318"/>
    <property type="project" value="GO_Central"/>
</dbReference>
<evidence type="ECO:0000256" key="10">
    <source>
        <dbReference type="ARBA" id="ARBA00022729"/>
    </source>
</evidence>
<dbReference type="HOGENOM" id="CLU_576111_0_0_1"/>
<dbReference type="OMA" id="HFSPARG"/>
<gene>
    <name evidence="18 20 21" type="primary">zp3d.2</name>
    <name evidence="20" type="synonym">fd14g06</name>
    <name evidence="20" type="synonym">si:ch211-225p5.3</name>
    <name evidence="20" type="synonym">wu:fd14g06</name>
    <name evidence="20" type="synonym">zpc4a-2</name>
</gene>
<dbReference type="STRING" id="7955.ENSDARP00000093573"/>
<evidence type="ECO:0000256" key="4">
    <source>
        <dbReference type="ARBA" id="ARBA00017980"/>
    </source>
</evidence>
<dbReference type="KEGG" id="dre:555835"/>
<dbReference type="Gene3D" id="2.60.40.4100">
    <property type="entry name" value="Zona pellucida, ZP-C domain"/>
    <property type="match status" value="1"/>
</dbReference>
<evidence type="ECO:0000256" key="2">
    <source>
        <dbReference type="ARBA" id="ARBA00004498"/>
    </source>
</evidence>
<dbReference type="GO" id="GO:0032190">
    <property type="term" value="F:acrosin binding"/>
    <property type="evidence" value="ECO:0000318"/>
    <property type="project" value="GO_Central"/>
</dbReference>
<keyword evidence="19" id="KW-1185">Reference proteome</keyword>
<evidence type="ECO:0000256" key="12">
    <source>
        <dbReference type="ARBA" id="ARBA00023136"/>
    </source>
</evidence>
<evidence type="ECO:0000256" key="15">
    <source>
        <dbReference type="ARBA" id="ARBA00030824"/>
    </source>
</evidence>
<feature type="chain" id="PRO_5035035228" description="Zona pellucida sperm-binding protein 3" evidence="16 20">
    <location>
        <begin position="26"/>
        <end position="474"/>
    </location>
</feature>
<protein>
    <recommendedName>
        <fullName evidence="4">Zona pellucida sperm-binding protein 3</fullName>
    </recommendedName>
    <alternativeName>
        <fullName evidence="15">Zona pellucida glycoprotein 3</fullName>
    </alternativeName>
</protein>
<keyword evidence="7" id="KW-0272">Extracellular matrix</keyword>
<evidence type="ECO:0000313" key="19">
    <source>
        <dbReference type="Proteomes" id="UP000000437"/>
    </source>
</evidence>
<keyword evidence="8" id="KW-0165">Cleavage on pair of basic residues</keyword>
<dbReference type="SMART" id="SM00241">
    <property type="entry name" value="ZP"/>
    <property type="match status" value="1"/>
</dbReference>
<dbReference type="RefSeq" id="NP_001156319.1">
    <property type="nucleotide sequence ID" value="NM_001162847.1"/>
</dbReference>
<evidence type="ECO:0000256" key="11">
    <source>
        <dbReference type="ARBA" id="ARBA00022989"/>
    </source>
</evidence>
<dbReference type="SMR" id="A8E7Q2"/>
<evidence type="ECO:0000256" key="1">
    <source>
        <dbReference type="ARBA" id="ARBA00004251"/>
    </source>
</evidence>
<dbReference type="PANTHER" id="PTHR11576:SF26">
    <property type="entry name" value="ZONA PELLUCIDA GLYCOPROTEIN 3D TANDEM DUPLICATE 2"/>
    <property type="match status" value="1"/>
</dbReference>
<evidence type="ECO:0000256" key="14">
    <source>
        <dbReference type="ARBA" id="ARBA00023180"/>
    </source>
</evidence>
<reference evidence="20" key="5">
    <citation type="journal article" date="2014" name="Cell Rep.">
        <title>Hypoxia-inducible factor 3 is an oxygen-dependent transcription activator and regulates a distinct transcriptional response to hypoxia.</title>
        <authorList>
            <person name="Zhang P."/>
            <person name="Yao Q."/>
            <person name="Lu L."/>
            <person name="Li Y."/>
            <person name="Chen P.J."/>
            <person name="Duan C."/>
        </authorList>
    </citation>
    <scope>NUCLEOTIDE SEQUENCE</scope>
    <source>
        <strain evidence="20">Tuebingen</strain>
    </source>
</reference>
<dbReference type="InterPro" id="IPR001507">
    <property type="entry name" value="ZP_dom"/>
</dbReference>
<dbReference type="Proteomes" id="UP000000437">
    <property type="component" value="Chromosome 16"/>
</dbReference>
<dbReference type="GO" id="GO:0035803">
    <property type="term" value="P:egg coat formation"/>
    <property type="evidence" value="ECO:0000318"/>
    <property type="project" value="GO_Central"/>
</dbReference>
<evidence type="ECO:0000256" key="13">
    <source>
        <dbReference type="ARBA" id="ARBA00023157"/>
    </source>
</evidence>
<evidence type="ECO:0000256" key="3">
    <source>
        <dbReference type="ARBA" id="ARBA00006735"/>
    </source>
</evidence>
<keyword evidence="14" id="KW-0325">Glycoprotein</keyword>
<dbReference type="GO" id="GO:0005886">
    <property type="term" value="C:plasma membrane"/>
    <property type="evidence" value="ECO:0007669"/>
    <property type="project" value="UniProtKB-SubCell"/>
</dbReference>
<dbReference type="AlphaFoldDB" id="A8E7Q2"/>
<dbReference type="GeneTree" id="ENSGT01030000234567"/>
<keyword evidence="12" id="KW-0472">Membrane</keyword>
<evidence type="ECO:0000313" key="18">
    <source>
        <dbReference type="Ensembl" id="ENSDARP00000093573"/>
    </source>
</evidence>
<comment type="similarity">
    <text evidence="3">Belongs to the ZP domain family. ZPC subfamily.</text>
</comment>
<dbReference type="Bgee" id="ENSDARG00000070178">
    <property type="expression patterns" value="Expressed in bone element and 16 other cell types or tissues"/>
</dbReference>
<organism evidence="18">
    <name type="scientific">Danio rerio</name>
    <name type="common">Zebrafish</name>
    <name type="synonym">Brachydanio rerio</name>
    <dbReference type="NCBI Taxonomy" id="7955"/>
    <lineage>
        <taxon>Eukaryota</taxon>
        <taxon>Metazoa</taxon>
        <taxon>Chordata</taxon>
        <taxon>Craniata</taxon>
        <taxon>Vertebrata</taxon>
        <taxon>Euteleostomi</taxon>
        <taxon>Actinopterygii</taxon>
        <taxon>Neopterygii</taxon>
        <taxon>Teleostei</taxon>
        <taxon>Ostariophysi</taxon>
        <taxon>Cypriniformes</taxon>
        <taxon>Danionidae</taxon>
        <taxon>Danioninae</taxon>
        <taxon>Danio</taxon>
    </lineage>
</organism>
<evidence type="ECO:0000256" key="6">
    <source>
        <dbReference type="ARBA" id="ARBA00022525"/>
    </source>
</evidence>
<comment type="subcellular location">
    <subcellularLocation>
        <location evidence="1">Cell membrane</location>
        <topology evidence="1">Single-pass type I membrane protein</topology>
    </subcellularLocation>
    <subcellularLocation>
        <location evidence="2">Secreted</location>
        <location evidence="2">Extracellular space</location>
        <location evidence="2">Extracellular matrix</location>
    </subcellularLocation>
</comment>
<reference evidence="18 19" key="3">
    <citation type="journal article" date="2013" name="Nature">
        <title>The zebrafish reference genome sequence and its relationship to the human genome.</title>
        <authorList>
            <consortium name="Genome Reference Consortium Zebrafish"/>
            <person name="Howe K."/>
            <person name="Clark M.D."/>
            <person name="Torroja C.F."/>
            <person name="Torrance J."/>
            <person name="Berthelot C."/>
            <person name="Muffato M."/>
            <person name="Collins J.E."/>
            <person name="Humphray S."/>
            <person name="McLaren K."/>
            <person name="Matthews L."/>
            <person name="McLaren S."/>
            <person name="Sealy I."/>
            <person name="Caccamo M."/>
            <person name="Churcher C."/>
            <person name="Scott C."/>
            <person name="Barrett J.C."/>
            <person name="Koch R."/>
            <person name="Rauch G.J."/>
            <person name="White S."/>
            <person name="Chow W."/>
            <person name="Kilian B."/>
            <person name="Quintais L.T."/>
            <person name="Guerra-Assuncao J.A."/>
            <person name="Zhou Y."/>
            <person name="Gu Y."/>
            <person name="Yen J."/>
            <person name="Vogel J.H."/>
            <person name="Eyre T."/>
            <person name="Redmond S."/>
            <person name="Banerjee R."/>
            <person name="Chi J."/>
            <person name="Fu B."/>
            <person name="Langley E."/>
            <person name="Maguire S.F."/>
            <person name="Laird G.K."/>
            <person name="Lloyd D."/>
            <person name="Kenyon E."/>
            <person name="Donaldson S."/>
            <person name="Sehra H."/>
            <person name="Almeida-King J."/>
            <person name="Loveland J."/>
            <person name="Trevanion S."/>
            <person name="Jones M."/>
            <person name="Quail M."/>
            <person name="Willey D."/>
            <person name="Hunt A."/>
            <person name="Burton J."/>
            <person name="Sims S."/>
            <person name="McLay K."/>
            <person name="Plumb B."/>
            <person name="Davis J."/>
            <person name="Clee C."/>
            <person name="Oliver K."/>
            <person name="Clark R."/>
            <person name="Riddle C."/>
            <person name="Elliot D."/>
            <person name="Eliott D."/>
            <person name="Threadgold G."/>
            <person name="Harden G."/>
            <person name="Ware D."/>
            <person name="Begum S."/>
            <person name="Mortimore B."/>
            <person name="Mortimer B."/>
            <person name="Kerry G."/>
            <person name="Heath P."/>
            <person name="Phillimore B."/>
            <person name="Tracey A."/>
            <person name="Corby N."/>
            <person name="Dunn M."/>
            <person name="Johnson C."/>
            <person name="Wood J."/>
            <person name="Clark S."/>
            <person name="Pelan S."/>
            <person name="Griffiths G."/>
            <person name="Smith M."/>
            <person name="Glithero R."/>
            <person name="Howden P."/>
            <person name="Barker N."/>
            <person name="Lloyd C."/>
            <person name="Stevens C."/>
            <person name="Harley J."/>
            <person name="Holt K."/>
            <person name="Panagiotidis G."/>
            <person name="Lovell J."/>
            <person name="Beasley H."/>
            <person name="Henderson C."/>
            <person name="Gordon D."/>
            <person name="Auger K."/>
            <person name="Wright D."/>
            <person name="Collins J."/>
            <person name="Raisen C."/>
            <person name="Dyer L."/>
            <person name="Leung K."/>
            <person name="Robertson L."/>
            <person name="Ambridge K."/>
            <person name="Leongamornlert D."/>
            <person name="McGuire S."/>
            <person name="Gilderthorp R."/>
            <person name="Griffiths C."/>
            <person name="Manthravadi D."/>
            <person name="Nichol S."/>
            <person name="Barker G."/>
            <person name="Whitehead S."/>
            <person name="Kay M."/>
            <person name="Brown J."/>
            <person name="Murnane C."/>
            <person name="Gray E."/>
            <person name="Humphries M."/>
            <person name="Sycamore N."/>
            <person name="Barker D."/>
            <person name="Saunders D."/>
            <person name="Wallis J."/>
            <person name="Babbage A."/>
            <person name="Hammond S."/>
            <person name="Mashreghi-Mohammadi M."/>
            <person name="Barr L."/>
            <person name="Martin S."/>
            <person name="Wray P."/>
            <person name="Ellington A."/>
            <person name="Matthews N."/>
            <person name="Ellwood M."/>
            <person name="Woodmansey R."/>
            <person name="Clark G."/>
            <person name="Cooper J."/>
            <person name="Cooper J."/>
            <person name="Tromans A."/>
            <person name="Grafham D."/>
            <person name="Skuce C."/>
            <person name="Pandian R."/>
            <person name="Andrews R."/>
            <person name="Harrison E."/>
            <person name="Kimberley A."/>
            <person name="Garnett J."/>
            <person name="Fosker N."/>
            <person name="Hall R."/>
            <person name="Garner P."/>
            <person name="Kelly D."/>
            <person name="Bird C."/>
            <person name="Palmer S."/>
            <person name="Gehring I."/>
            <person name="Berger A."/>
            <person name="Dooley C.M."/>
            <person name="Ersan-Urun Z."/>
            <person name="Eser C."/>
            <person name="Geiger H."/>
            <person name="Geisler M."/>
            <person name="Karotki L."/>
            <person name="Kirn A."/>
            <person name="Konantz J."/>
            <person name="Konantz M."/>
            <person name="Oberlander M."/>
            <person name="Rudolph-Geiger S."/>
            <person name="Teucke M."/>
            <person name="Lanz C."/>
            <person name="Raddatz G."/>
            <person name="Osoegawa K."/>
            <person name="Zhu B."/>
            <person name="Rapp A."/>
            <person name="Widaa S."/>
            <person name="Langford C."/>
            <person name="Yang F."/>
            <person name="Schuster S.C."/>
            <person name="Carter N.P."/>
            <person name="Harrow J."/>
            <person name="Ning Z."/>
            <person name="Herrero J."/>
            <person name="Searle S.M."/>
            <person name="Enright A."/>
            <person name="Geisler R."/>
            <person name="Plasterk R.H."/>
            <person name="Lee C."/>
            <person name="Westerfield M."/>
            <person name="de Jong P.J."/>
            <person name="Zon L.I."/>
            <person name="Postlethwait J.H."/>
            <person name="Nusslein-Volhard C."/>
            <person name="Hubbard T.J."/>
            <person name="Roest Crollius H."/>
            <person name="Rogers J."/>
            <person name="Stemple D.L."/>
        </authorList>
    </citation>
    <scope>NUCLEOTIDE SEQUENCE [LARGE SCALE GENOMIC DNA]</scope>
    <source>
        <strain evidence="18">Tuebingen</strain>
    </source>
</reference>
<evidence type="ECO:0000313" key="21">
    <source>
        <dbReference type="ZFIN" id="ZDB-GENE-030131-5363"/>
    </source>
</evidence>
<keyword evidence="5" id="KW-1003">Cell membrane</keyword>
<evidence type="ECO:0000256" key="8">
    <source>
        <dbReference type="ARBA" id="ARBA00022685"/>
    </source>
</evidence>
<dbReference type="Ensembl" id="ENSDART00000102798.5">
    <property type="protein sequence ID" value="ENSDARP00000093573.4"/>
    <property type="gene ID" value="ENSDARG00000070178.5"/>
</dbReference>
<dbReference type="PROSITE" id="PS51034">
    <property type="entry name" value="ZP_2"/>
    <property type="match status" value="1"/>
</dbReference>
<evidence type="ECO:0000256" key="9">
    <source>
        <dbReference type="ARBA" id="ARBA00022692"/>
    </source>
</evidence>
<accession>A0A8M1NUY0</accession>
<keyword evidence="13" id="KW-1015">Disulfide bond</keyword>
<reference evidence="20" key="7">
    <citation type="journal article" date="2016" name="Elife">
        <title>An oxygen-insensitive Hif-3alpha isoform inhibits Wnt signaling by destabilizing the nuclear beta-catenin complex.</title>
        <authorList>
            <person name="Zhang P."/>
            <person name="Bai Y."/>
            <person name="Lu L."/>
            <person name="Li Y."/>
            <person name="Duan C."/>
        </authorList>
    </citation>
    <scope>NUCLEOTIDE SEQUENCE</scope>
    <source>
        <strain evidence="20">Tuebingen</strain>
    </source>
</reference>
<dbReference type="PhylomeDB" id="A8E7Q2"/>
<dbReference type="GO" id="GO:2000344">
    <property type="term" value="P:positive regulation of acrosome reaction"/>
    <property type="evidence" value="ECO:0000318"/>
    <property type="project" value="GO_Central"/>
</dbReference>
<dbReference type="PaxDb" id="7955-ENSDARP00000093573"/>
<evidence type="ECO:0000256" key="5">
    <source>
        <dbReference type="ARBA" id="ARBA00022475"/>
    </source>
</evidence>
<dbReference type="InterPro" id="IPR055355">
    <property type="entry name" value="ZP-C"/>
</dbReference>
<evidence type="ECO:0000259" key="17">
    <source>
        <dbReference type="PROSITE" id="PS51034"/>
    </source>
</evidence>
<accession>A8E7Q2</accession>
<keyword evidence="10 16" id="KW-0732">Signal</keyword>
<dbReference type="GO" id="GO:0035804">
    <property type="term" value="F:structural constituent of egg coat"/>
    <property type="evidence" value="ECO:0000318"/>
    <property type="project" value="GO_Central"/>
</dbReference>
<dbReference type="OrthoDB" id="8902383at2759"/>
<keyword evidence="9" id="KW-0812">Transmembrane</keyword>
<reference evidence="20" key="2">
    <citation type="journal article" date="2006" name="Biol. Reprod.">
        <title>Tandem-repeated Zebrafish zp3 genes possess oocyte-specific promoters and are insensitive to estrogen induction.</title>
        <authorList>
            <person name="Liu X."/>
            <person name="Wang H."/>
            <person name="Gong Z."/>
        </authorList>
    </citation>
    <scope>NUCLEOTIDE SEQUENCE</scope>
    <source>
        <strain evidence="20">Tuebingen</strain>
    </source>
</reference>
<dbReference type="ZFIN" id="ZDB-GENE-030131-5363">
    <property type="gene designation" value="zp3d.2"/>
</dbReference>
<dbReference type="EMBL" id="BX649388">
    <property type="status" value="NOT_ANNOTATED_CDS"/>
    <property type="molecule type" value="Genomic_DNA"/>
</dbReference>
<dbReference type="FunFam" id="2.60.40.3210:FF:000001">
    <property type="entry name" value="Zona pellucida sperm-binding protein 3"/>
    <property type="match status" value="1"/>
</dbReference>
<dbReference type="Gene3D" id="2.60.40.3210">
    <property type="entry name" value="Zona pellucida, ZP-N domain"/>
    <property type="match status" value="1"/>
</dbReference>
<feature type="domain" description="ZP" evidence="17">
    <location>
        <begin position="120"/>
        <end position="371"/>
    </location>
</feature>
<keyword evidence="11" id="KW-1133">Transmembrane helix</keyword>
<dbReference type="FunFam" id="2.60.40.4100:FF:000002">
    <property type="entry name" value="Zona pellucida sperm-binding protein 3"/>
    <property type="match status" value="1"/>
</dbReference>
<dbReference type="AGR" id="ZFIN:ZDB-GENE-030131-5363"/>
<evidence type="ECO:0000256" key="16">
    <source>
        <dbReference type="SAM" id="SignalP"/>
    </source>
</evidence>
<evidence type="ECO:0000256" key="7">
    <source>
        <dbReference type="ARBA" id="ARBA00022530"/>
    </source>
</evidence>
<reference evidence="20" key="6">
    <citation type="journal article" date="2016" name="BMC Genomics">
        <title>Gene evolution and gene expression after whole genome duplication in fish: the PhyloFish database.</title>
        <authorList>
            <person name="Pasquier J."/>
            <person name="Cabau C."/>
            <person name="Nguyen T."/>
            <person name="Jouanno E."/>
            <person name="Severac D."/>
            <person name="Braasch I."/>
            <person name="Journot L."/>
            <person name="Pontarotti P."/>
            <person name="Klopp C."/>
            <person name="Postlethwait J.H."/>
            <person name="Guiguen Y."/>
            <person name="Bobe J."/>
        </authorList>
    </citation>
    <scope>NUCLEOTIDE SEQUENCE</scope>
    <source>
        <strain evidence="20">Tuebingen</strain>
    </source>
</reference>
<dbReference type="PANTHER" id="PTHR11576">
    <property type="entry name" value="ZONA PELLUCIDA SPERM-BINDING PROTEIN 3"/>
    <property type="match status" value="1"/>
</dbReference>
<sequence length="474" mass="54391">MRFKDMKLHFLLIILLFVFISSSRATLKNQSRNSTSDLDFRFEEDPEGPAVKRLQPPYLQLPIFLHSRIPLVDKEQFSPKFGSGFEQVPEGLKKLFIPRAPATEGASSRRRERAHGVHVVCQLTKMIVKVNKHMLGVGGVQYELKLGTCDISKTTKSHHVFIYDMDQCASERKLINNRVTYSNMLHYSPVMDQGPIRRSVPFSVPVECHFNRYHYSYKIGYVPQVRHQHHFKPLRVVDSVILTPRDEKWRRLSPTQEYTIGHPMYFQADGPHLAEDERLFVDSCYVTVSSSHLSMPRFTVIENHGCMTESKSSRWSRFIQSGRRNVVRFSLDAFLFQGILGKHLYMHCEISIGSLNPTATAKSCTYNQNTKQWEELHSSNNVCFCCDSTCQSYDLSVSSKVITSDPWIMEPDLGFVEEEETTLFTPDEVGTGYVQVLTSAETDSHHFAPASTVVEKKGKFVEPRRIFEEVFGLD</sequence>
<dbReference type="CTD" id="555835"/>
<evidence type="ECO:0000313" key="20">
    <source>
        <dbReference type="RefSeq" id="NP_001156319.1"/>
    </source>
</evidence>
<dbReference type="GO" id="GO:0035805">
    <property type="term" value="C:egg coat"/>
    <property type="evidence" value="ECO:0000318"/>
    <property type="project" value="GO_Central"/>
</dbReference>
<reference evidence="20" key="9">
    <citation type="submission" date="2025-04" db="UniProtKB">
        <authorList>
            <consortium name="RefSeq"/>
        </authorList>
    </citation>
    <scope>IDENTIFICATION</scope>
    <source>
        <strain evidence="20">Tuebingen</strain>
    </source>
</reference>
<dbReference type="eggNOG" id="ENOG502SJFV">
    <property type="taxonomic scope" value="Eukaryota"/>
</dbReference>
<dbReference type="InterPro" id="IPR042235">
    <property type="entry name" value="ZP-C_dom"/>
</dbReference>